<accession>A0A2G3E9J0</accession>
<keyword evidence="1" id="KW-0472">Membrane</keyword>
<sequence>MTTRDREEEVRREAFREFLYDLARPEKDLLASKTDRSTVYKKLEKIYGVMPDGNEFRHYYSDIFSVLSTIKNNPEKGSIDIVGLNLDRIKRGYNPEISHNDVSKYINKLYDHVSLEMARLSYTDSIDWRGTGEERVRAAEEKIEGIENISKELVSKFQEQKSSIEKQQRDYIAILGIFAAIVLAFTGGIAFSTSVLNNINCVSPYRLIIIVLVIGVVLINTLYCLFYYIDRLAIRANSKTIKPIIIANAILLFLLIATIVAWRFGWIEYRNHLIL</sequence>
<proteinExistence type="predicted"/>
<evidence type="ECO:0000256" key="1">
    <source>
        <dbReference type="SAM" id="Phobius"/>
    </source>
</evidence>
<protein>
    <submittedName>
        <fullName evidence="2">Uncharacterized protein</fullName>
    </submittedName>
</protein>
<feature type="transmembrane region" description="Helical" evidence="1">
    <location>
        <begin position="171"/>
        <end position="193"/>
    </location>
</feature>
<feature type="transmembrane region" description="Helical" evidence="1">
    <location>
        <begin position="205"/>
        <end position="229"/>
    </location>
</feature>
<dbReference type="AlphaFoldDB" id="A0A2G3E9J0"/>
<organism evidence="2 3">
    <name type="scientific">Pseudobutyrivibrio ruminis</name>
    <dbReference type="NCBI Taxonomy" id="46206"/>
    <lineage>
        <taxon>Bacteria</taxon>
        <taxon>Bacillati</taxon>
        <taxon>Bacillota</taxon>
        <taxon>Clostridia</taxon>
        <taxon>Lachnospirales</taxon>
        <taxon>Lachnospiraceae</taxon>
        <taxon>Pseudobutyrivibrio</taxon>
    </lineage>
</organism>
<keyword evidence="1" id="KW-1133">Transmembrane helix</keyword>
<comment type="caution">
    <text evidence="2">The sequence shown here is derived from an EMBL/GenBank/DDBJ whole genome shotgun (WGS) entry which is preliminary data.</text>
</comment>
<name>A0A2G3E9J0_9FIRM</name>
<keyword evidence="3" id="KW-1185">Reference proteome</keyword>
<dbReference type="RefSeq" id="WP_099413523.1">
    <property type="nucleotide sequence ID" value="NZ_PDYH01000037.1"/>
</dbReference>
<dbReference type="EMBL" id="PDYH01000037">
    <property type="protein sequence ID" value="PHU39763.1"/>
    <property type="molecule type" value="Genomic_DNA"/>
</dbReference>
<keyword evidence="1" id="KW-0812">Transmembrane</keyword>
<dbReference type="Proteomes" id="UP000224317">
    <property type="component" value="Unassembled WGS sequence"/>
</dbReference>
<reference evidence="2" key="1">
    <citation type="submission" date="2017-10" db="EMBL/GenBank/DDBJ databases">
        <title>Resolving the taxonomy of Roseburia spp., Eubacterium rectale and Agathobacter spp. through phylogenomic analysis.</title>
        <authorList>
            <person name="Sheridan P.O."/>
            <person name="Walker A.W."/>
            <person name="Duncan S.H."/>
            <person name="Scott K.P."/>
            <person name="Toole P.W.O."/>
            <person name="Luis P."/>
            <person name="Flint H.J."/>
        </authorList>
    </citation>
    <scope>NUCLEOTIDE SEQUENCE [LARGE SCALE GENOMIC DNA]</scope>
    <source>
        <strain evidence="2">JK10</strain>
    </source>
</reference>
<feature type="transmembrane region" description="Helical" evidence="1">
    <location>
        <begin position="241"/>
        <end position="265"/>
    </location>
</feature>
<evidence type="ECO:0000313" key="3">
    <source>
        <dbReference type="Proteomes" id="UP000224317"/>
    </source>
</evidence>
<evidence type="ECO:0000313" key="2">
    <source>
        <dbReference type="EMBL" id="PHU39763.1"/>
    </source>
</evidence>
<gene>
    <name evidence="2" type="ORF">CSX00_09370</name>
</gene>